<protein>
    <recommendedName>
        <fullName evidence="2">Domain of unknown function at the cortex 1 domain-containing protein</fullName>
    </recommendedName>
</protein>
<evidence type="ECO:0000259" key="2">
    <source>
        <dbReference type="Pfam" id="PF08588"/>
    </source>
</evidence>
<name>A0A8J4F5X1_9CHLO</name>
<sequence>MIALLFRGLRVSRDASLGPEGARTVAFHQEQRQKQRQRKEGDVYEELYSLAASSKEPHEELHHIAASTSSTWDGSTPASVQTDPRSDCERTATTSELAAFPVSRASTGHGNDDPACIPISTRTPVSGVTASAQASSLNLRDSLCTSACIGSSSSMNMSQGQGPCRGSACACYCHCYCGQAGKECRRGDDISALNIRSGVYCCAGGGGSGDDESSCRGSPYDCPTVLEALCSSNDQVLLLPGPPYPHHVAARYGPWAPFGFSPGLPLNTPHRPISVDTHLFIGCAYVFLRGLPSTPPGLFKGHKRRFVLVLQGRFKRAVSAADLMIGCHYRRPLKLEGGAVPVASVLSWVSRLLAPGGRGGGMELVLTGSDPRVRAPLAAAAQMIHVARPGKQPHPLKAREDTRLMAPPPMDSKQGTLDGKGALNKDPPSHSYHRAGQPWAPARRRHYFRQVEHRTAHVFDSEHVWTFHAWDQALGYGECRLHAGLGTSVDLVPYLGGLPLQILVEDARSGAVAFHLDVCNWRQAAAASSPIAIATAASATAAAASTVTSLADSLSPDMRPSSVSWRIEKT</sequence>
<dbReference type="AlphaFoldDB" id="A0A8J4F5X1"/>
<dbReference type="InterPro" id="IPR013897">
    <property type="entry name" value="Duc1"/>
</dbReference>
<organism evidence="3 4">
    <name type="scientific">Volvox africanus</name>
    <dbReference type="NCBI Taxonomy" id="51714"/>
    <lineage>
        <taxon>Eukaryota</taxon>
        <taxon>Viridiplantae</taxon>
        <taxon>Chlorophyta</taxon>
        <taxon>core chlorophytes</taxon>
        <taxon>Chlorophyceae</taxon>
        <taxon>CS clade</taxon>
        <taxon>Chlamydomonadales</taxon>
        <taxon>Volvocaceae</taxon>
        <taxon>Volvox</taxon>
    </lineage>
</organism>
<dbReference type="PANTHER" id="PTHR34826:SF2">
    <property type="entry name" value="UPF0590 PROTEIN C409.17C"/>
    <property type="match status" value="1"/>
</dbReference>
<reference evidence="3" key="1">
    <citation type="journal article" date="2021" name="Proc. Natl. Acad. Sci. U.S.A.">
        <title>Three genomes in the algal genus Volvox reveal the fate of a haploid sex-determining region after a transition to homothallism.</title>
        <authorList>
            <person name="Yamamoto K."/>
            <person name="Hamaji T."/>
            <person name="Kawai-Toyooka H."/>
            <person name="Matsuzaki R."/>
            <person name="Takahashi F."/>
            <person name="Nishimura Y."/>
            <person name="Kawachi M."/>
            <person name="Noguchi H."/>
            <person name="Minakuchi Y."/>
            <person name="Umen J.G."/>
            <person name="Toyoda A."/>
            <person name="Nozaki H."/>
        </authorList>
    </citation>
    <scope>NUCLEOTIDE SEQUENCE</scope>
    <source>
        <strain evidence="3">NIES-3780</strain>
    </source>
</reference>
<feature type="region of interest" description="Disordered" evidence="1">
    <location>
        <begin position="22"/>
        <end position="41"/>
    </location>
</feature>
<dbReference type="Proteomes" id="UP000747399">
    <property type="component" value="Unassembled WGS sequence"/>
</dbReference>
<accession>A0A8J4F5X1</accession>
<feature type="region of interest" description="Disordered" evidence="1">
    <location>
        <begin position="66"/>
        <end position="87"/>
    </location>
</feature>
<keyword evidence="4" id="KW-1185">Reference proteome</keyword>
<evidence type="ECO:0000313" key="4">
    <source>
        <dbReference type="Proteomes" id="UP000747399"/>
    </source>
</evidence>
<feature type="region of interest" description="Disordered" evidence="1">
    <location>
        <begin position="403"/>
        <end position="436"/>
    </location>
</feature>
<dbReference type="PANTHER" id="PTHR34826">
    <property type="entry name" value="UPF0590 PROTEIN C409.17C"/>
    <property type="match status" value="1"/>
</dbReference>
<evidence type="ECO:0000313" key="3">
    <source>
        <dbReference type="EMBL" id="GIL57771.1"/>
    </source>
</evidence>
<feature type="domain" description="Domain of unknown function at the cortex 1" evidence="2">
    <location>
        <begin position="265"/>
        <end position="514"/>
    </location>
</feature>
<feature type="compositionally biased region" description="Basic and acidic residues" evidence="1">
    <location>
        <begin position="29"/>
        <end position="41"/>
    </location>
</feature>
<dbReference type="EMBL" id="BNCO01000028">
    <property type="protein sequence ID" value="GIL57771.1"/>
    <property type="molecule type" value="Genomic_DNA"/>
</dbReference>
<evidence type="ECO:0000256" key="1">
    <source>
        <dbReference type="SAM" id="MobiDB-lite"/>
    </source>
</evidence>
<feature type="compositionally biased region" description="Polar residues" evidence="1">
    <location>
        <begin position="66"/>
        <end position="83"/>
    </location>
</feature>
<dbReference type="Pfam" id="PF08588">
    <property type="entry name" value="Duc1"/>
    <property type="match status" value="1"/>
</dbReference>
<gene>
    <name evidence="3" type="ORF">Vafri_12917</name>
</gene>
<comment type="caution">
    <text evidence="3">The sequence shown here is derived from an EMBL/GenBank/DDBJ whole genome shotgun (WGS) entry which is preliminary data.</text>
</comment>
<proteinExistence type="predicted"/>